<keyword evidence="3" id="KW-0547">Nucleotide-binding</keyword>
<comment type="caution">
    <text evidence="5">The sequence shown here is derived from an EMBL/GenBank/DDBJ whole genome shotgun (WGS) entry which is preliminary data.</text>
</comment>
<dbReference type="NCBIfam" id="TIGR03552">
    <property type="entry name" value="F420_cofC"/>
    <property type="match status" value="1"/>
</dbReference>
<evidence type="ECO:0000256" key="4">
    <source>
        <dbReference type="ARBA" id="ARBA00023134"/>
    </source>
</evidence>
<accession>A0ABM8ZMX0</accession>
<evidence type="ECO:0000313" key="6">
    <source>
        <dbReference type="Proteomes" id="UP000838160"/>
    </source>
</evidence>
<dbReference type="Gene3D" id="3.90.550.10">
    <property type="entry name" value="Spore Coat Polysaccharide Biosynthesis Protein SpsA, Chain A"/>
    <property type="match status" value="1"/>
</dbReference>
<dbReference type="PANTHER" id="PTHR40392:SF1">
    <property type="entry name" value="2-PHOSPHO-L-LACTATE GUANYLYLTRANSFERASE"/>
    <property type="match status" value="1"/>
</dbReference>
<dbReference type="EC" id="2.7.7.68" evidence="5"/>
<gene>
    <name evidence="5" type="primary">fbiD</name>
    <name evidence="5" type="ORF">VHP8226_03069</name>
</gene>
<evidence type="ECO:0000256" key="2">
    <source>
        <dbReference type="ARBA" id="ARBA00022695"/>
    </source>
</evidence>
<evidence type="ECO:0000313" key="5">
    <source>
        <dbReference type="EMBL" id="CAH0529137.1"/>
    </source>
</evidence>
<evidence type="ECO:0000256" key="3">
    <source>
        <dbReference type="ARBA" id="ARBA00022741"/>
    </source>
</evidence>
<reference evidence="5" key="1">
    <citation type="submission" date="2021-12" db="EMBL/GenBank/DDBJ databases">
        <authorList>
            <person name="Rodrigo-Torres L."/>
            <person name="Arahal R. D."/>
            <person name="Lucena T."/>
        </authorList>
    </citation>
    <scope>NUCLEOTIDE SEQUENCE</scope>
    <source>
        <strain evidence="5">CECT 8226</strain>
    </source>
</reference>
<organism evidence="5 6">
    <name type="scientific">Vibrio hippocampi</name>
    <dbReference type="NCBI Taxonomy" id="654686"/>
    <lineage>
        <taxon>Bacteria</taxon>
        <taxon>Pseudomonadati</taxon>
        <taxon>Pseudomonadota</taxon>
        <taxon>Gammaproteobacteria</taxon>
        <taxon>Vibrionales</taxon>
        <taxon>Vibrionaceae</taxon>
        <taxon>Vibrio</taxon>
    </lineage>
</organism>
<keyword evidence="1 5" id="KW-0808">Transferase</keyword>
<dbReference type="RefSeq" id="WP_237485922.1">
    <property type="nucleotide sequence ID" value="NZ_CAKLCM010000003.1"/>
</dbReference>
<dbReference type="Pfam" id="PF01983">
    <property type="entry name" value="CofC"/>
    <property type="match status" value="1"/>
</dbReference>
<keyword evidence="6" id="KW-1185">Reference proteome</keyword>
<keyword evidence="4" id="KW-0342">GTP-binding</keyword>
<proteinExistence type="predicted"/>
<dbReference type="SUPFAM" id="SSF53448">
    <property type="entry name" value="Nucleotide-diphospho-sugar transferases"/>
    <property type="match status" value="1"/>
</dbReference>
<dbReference type="EMBL" id="CAKLCM010000003">
    <property type="protein sequence ID" value="CAH0529137.1"/>
    <property type="molecule type" value="Genomic_DNA"/>
</dbReference>
<dbReference type="PANTHER" id="PTHR40392">
    <property type="entry name" value="2-PHOSPHO-L-LACTATE GUANYLYLTRANSFERASE"/>
    <property type="match status" value="1"/>
</dbReference>
<dbReference type="InterPro" id="IPR002835">
    <property type="entry name" value="CofC"/>
</dbReference>
<dbReference type="InterPro" id="IPR029044">
    <property type="entry name" value="Nucleotide-diphossugar_trans"/>
</dbReference>
<name>A0ABM8ZMX0_9VIBR</name>
<protein>
    <submittedName>
        <fullName evidence="5">Phosphoenolpyruvate guanylyltransferase</fullName>
        <ecNumber evidence="5">2.7.7.68</ecNumber>
    </submittedName>
</protein>
<evidence type="ECO:0000256" key="1">
    <source>
        <dbReference type="ARBA" id="ARBA00022679"/>
    </source>
</evidence>
<keyword evidence="2 5" id="KW-0548">Nucleotidyltransferase</keyword>
<dbReference type="GO" id="GO:0043814">
    <property type="term" value="F:phospholactate guanylyltransferase activity"/>
    <property type="evidence" value="ECO:0007669"/>
    <property type="project" value="UniProtKB-EC"/>
</dbReference>
<dbReference type="Proteomes" id="UP000838160">
    <property type="component" value="Unassembled WGS sequence"/>
</dbReference>
<sequence length="207" mass="23019">MQQTLNIVIPMKAPIRAKQRLMDVLSVTQRRQLAVNLYRETLSFFARHYPDIHCLVVTDSREIANIAAHYGASALLENQSTGLNAAIESATEWSIAAGYQCQMVVPADIATLDCDEFDALFHALKSGHQVVIARAKDSGTNALLTSPPDAIDFQYGRQSALAHAQQAHANQLTVEVLDLPELSQDIDLPEDLFRSYPAYQQRECCYE</sequence>